<accession>K5WRM5</accession>
<dbReference type="GeneID" id="18911236"/>
<evidence type="ECO:0000313" key="1">
    <source>
        <dbReference type="EMBL" id="EKM53037.1"/>
    </source>
</evidence>
<proteinExistence type="predicted"/>
<protein>
    <submittedName>
        <fullName evidence="1">Uncharacterized protein</fullName>
    </submittedName>
</protein>
<dbReference type="RefSeq" id="XP_007397744.1">
    <property type="nucleotide sequence ID" value="XM_007397682.1"/>
</dbReference>
<dbReference type="EMBL" id="JH930474">
    <property type="protein sequence ID" value="EKM53037.1"/>
    <property type="molecule type" value="Genomic_DNA"/>
</dbReference>
<reference evidence="1 2" key="1">
    <citation type="journal article" date="2012" name="BMC Genomics">
        <title>Comparative genomics of the white-rot fungi, Phanerochaete carnosa and P. chrysosporium, to elucidate the genetic basis of the distinct wood types they colonize.</title>
        <authorList>
            <person name="Suzuki H."/>
            <person name="MacDonald J."/>
            <person name="Syed K."/>
            <person name="Salamov A."/>
            <person name="Hori C."/>
            <person name="Aerts A."/>
            <person name="Henrissat B."/>
            <person name="Wiebenga A."/>
            <person name="vanKuyk P.A."/>
            <person name="Barry K."/>
            <person name="Lindquist E."/>
            <person name="LaButti K."/>
            <person name="Lapidus A."/>
            <person name="Lucas S."/>
            <person name="Coutinho P."/>
            <person name="Gong Y."/>
            <person name="Samejima M."/>
            <person name="Mahadevan R."/>
            <person name="Abou-Zaid M."/>
            <person name="de Vries R.P."/>
            <person name="Igarashi K."/>
            <person name="Yadav J.S."/>
            <person name="Grigoriev I.V."/>
            <person name="Master E.R."/>
        </authorList>
    </citation>
    <scope>NUCLEOTIDE SEQUENCE [LARGE SCALE GENOMIC DNA]</scope>
    <source>
        <strain evidence="1 2">HHB-10118-sp</strain>
    </source>
</reference>
<name>K5WRM5_PHACS</name>
<dbReference type="HOGENOM" id="CLU_2334344_0_0_1"/>
<dbReference type="InParanoid" id="K5WRM5"/>
<dbReference type="KEGG" id="pco:PHACADRAFT_197466"/>
<dbReference type="Proteomes" id="UP000008370">
    <property type="component" value="Unassembled WGS sequence"/>
</dbReference>
<keyword evidence="2" id="KW-1185">Reference proteome</keyword>
<organism evidence="1 2">
    <name type="scientific">Phanerochaete carnosa (strain HHB-10118-sp)</name>
    <name type="common">White-rot fungus</name>
    <name type="synonym">Peniophora carnosa</name>
    <dbReference type="NCBI Taxonomy" id="650164"/>
    <lineage>
        <taxon>Eukaryota</taxon>
        <taxon>Fungi</taxon>
        <taxon>Dikarya</taxon>
        <taxon>Basidiomycota</taxon>
        <taxon>Agaricomycotina</taxon>
        <taxon>Agaricomycetes</taxon>
        <taxon>Polyporales</taxon>
        <taxon>Phanerochaetaceae</taxon>
        <taxon>Phanerochaete</taxon>
    </lineage>
</organism>
<dbReference type="AlphaFoldDB" id="K5WRM5"/>
<evidence type="ECO:0000313" key="2">
    <source>
        <dbReference type="Proteomes" id="UP000008370"/>
    </source>
</evidence>
<gene>
    <name evidence="1" type="ORF">PHACADRAFT_197466</name>
</gene>
<dbReference type="STRING" id="650164.K5WRM5"/>
<dbReference type="OrthoDB" id="288590at2759"/>
<sequence length="98" mass="10929">MRFVAATHRVNTLGIDTDRYTIPYALSTRLEKPVVPLPKFSLGDATKYDVPPNPKLVKLLSVSDPLVRGGYAWLTLFPAAAKKLYPKEWAEAKEMGIL</sequence>